<gene>
    <name evidence="1" type="ORF">CFBP1590__3103</name>
</gene>
<name>A0A1Y6JL78_PSEVI</name>
<protein>
    <submittedName>
        <fullName evidence="1">Uncharacterized protein</fullName>
    </submittedName>
</protein>
<evidence type="ECO:0000313" key="1">
    <source>
        <dbReference type="EMBL" id="SMS10688.1"/>
    </source>
</evidence>
<evidence type="ECO:0000313" key="2">
    <source>
        <dbReference type="Proteomes" id="UP000196842"/>
    </source>
</evidence>
<accession>A0A1Y6JL78</accession>
<dbReference type="Proteomes" id="UP000196842">
    <property type="component" value="Chromosome I"/>
</dbReference>
<dbReference type="AlphaFoldDB" id="A0A1Y6JL78"/>
<proteinExistence type="predicted"/>
<reference evidence="1 2" key="1">
    <citation type="submission" date="2017-05" db="EMBL/GenBank/DDBJ databases">
        <authorList>
            <person name="Song R."/>
            <person name="Chenine A.L."/>
            <person name="Ruprecht R.M."/>
        </authorList>
    </citation>
    <scope>NUCLEOTIDE SEQUENCE [LARGE SCALE GENOMIC DNA]</scope>
    <source>
        <strain evidence="1 2">CFBP 1590</strain>
    </source>
</reference>
<organism evidence="1 2">
    <name type="scientific">Pseudomonas viridiflava</name>
    <name type="common">Phytomonas viridiflava</name>
    <dbReference type="NCBI Taxonomy" id="33069"/>
    <lineage>
        <taxon>Bacteria</taxon>
        <taxon>Pseudomonadati</taxon>
        <taxon>Pseudomonadota</taxon>
        <taxon>Gammaproteobacteria</taxon>
        <taxon>Pseudomonadales</taxon>
        <taxon>Pseudomonadaceae</taxon>
        <taxon>Pseudomonas</taxon>
    </lineage>
</organism>
<dbReference type="EMBL" id="LT855380">
    <property type="protein sequence ID" value="SMS10688.1"/>
    <property type="molecule type" value="Genomic_DNA"/>
</dbReference>
<dbReference type="KEGG" id="pvd:CFBP1590__3103"/>
<sequence>MQKETGIVNHYVVNIFTHYIIVRQGKKKRHSDRIVTVPPGTVGYLAVKAL</sequence>